<sequence>MSAQTDGAAGSHDQLLAEVISWRTAFMNIPGTAAQKAAVGKAAIDELKKWHTAFNSYRGTIEQKVAANEEVQLNLNDWTLERTGPPRSEAELSGQLKNLQDKFDSSAAYAKRLQEEVKSHEAEDARQKNDLQQLLDINSRISSSLKREQVAREILIGAFVQYKKATALGSDCEALSTGMGATPSMWDPEGRSSQEEDAPPVAQLDKATGPECSNKRKRDTPEVDSQPNDVFQPRKRMDFSDQKMLGREGSRRTDASQPDVQVSRDRAALWRAPALKDASTGQHLLTRNMEISNTTLRFPAVPNPAPVPVILRSALAASPDVEATSRDVGDAEALTQVRQLGSSITVPTPGMVFPVEKKWKHSMLRRG</sequence>
<feature type="region of interest" description="Disordered" evidence="2">
    <location>
        <begin position="179"/>
        <end position="262"/>
    </location>
</feature>
<proteinExistence type="predicted"/>
<feature type="compositionally biased region" description="Basic and acidic residues" evidence="2">
    <location>
        <begin position="235"/>
        <end position="254"/>
    </location>
</feature>
<keyword evidence="4" id="KW-1185">Reference proteome</keyword>
<evidence type="ECO:0000313" key="3">
    <source>
        <dbReference type="EMBL" id="KAL2043062.1"/>
    </source>
</evidence>
<dbReference type="Proteomes" id="UP001590950">
    <property type="component" value="Unassembled WGS sequence"/>
</dbReference>
<comment type="caution">
    <text evidence="3">The sequence shown here is derived from an EMBL/GenBank/DDBJ whole genome shotgun (WGS) entry which is preliminary data.</text>
</comment>
<evidence type="ECO:0000256" key="2">
    <source>
        <dbReference type="SAM" id="MobiDB-lite"/>
    </source>
</evidence>
<reference evidence="3 4" key="1">
    <citation type="submission" date="2024-09" db="EMBL/GenBank/DDBJ databases">
        <title>Rethinking Asexuality: The Enigmatic Case of Functional Sexual Genes in Lepraria (Stereocaulaceae).</title>
        <authorList>
            <person name="Doellman M."/>
            <person name="Sun Y."/>
            <person name="Barcenas-Pena A."/>
            <person name="Lumbsch H.T."/>
            <person name="Grewe F."/>
        </authorList>
    </citation>
    <scope>NUCLEOTIDE SEQUENCE [LARGE SCALE GENOMIC DNA]</scope>
    <source>
        <strain evidence="3 4">Mercado 3170</strain>
    </source>
</reference>
<dbReference type="EMBL" id="JBEFKJ010000012">
    <property type="protein sequence ID" value="KAL2043062.1"/>
    <property type="molecule type" value="Genomic_DNA"/>
</dbReference>
<evidence type="ECO:0000313" key="4">
    <source>
        <dbReference type="Proteomes" id="UP001590950"/>
    </source>
</evidence>
<organism evidence="3 4">
    <name type="scientific">Stereocaulon virgatum</name>
    <dbReference type="NCBI Taxonomy" id="373712"/>
    <lineage>
        <taxon>Eukaryota</taxon>
        <taxon>Fungi</taxon>
        <taxon>Dikarya</taxon>
        <taxon>Ascomycota</taxon>
        <taxon>Pezizomycotina</taxon>
        <taxon>Lecanoromycetes</taxon>
        <taxon>OSLEUM clade</taxon>
        <taxon>Lecanoromycetidae</taxon>
        <taxon>Lecanorales</taxon>
        <taxon>Lecanorineae</taxon>
        <taxon>Stereocaulaceae</taxon>
        <taxon>Stereocaulon</taxon>
    </lineage>
</organism>
<gene>
    <name evidence="3" type="ORF">N7G274_004121</name>
</gene>
<keyword evidence="1" id="KW-0175">Coiled coil</keyword>
<protein>
    <submittedName>
        <fullName evidence="3">Uncharacterized protein</fullName>
    </submittedName>
</protein>
<evidence type="ECO:0000256" key="1">
    <source>
        <dbReference type="SAM" id="Coils"/>
    </source>
</evidence>
<accession>A0ABR4AB14</accession>
<feature type="coiled-coil region" evidence="1">
    <location>
        <begin position="96"/>
        <end position="130"/>
    </location>
</feature>
<name>A0ABR4AB14_9LECA</name>